<keyword evidence="3" id="KW-1185">Reference proteome</keyword>
<dbReference type="WBParaSite" id="HPLM_0001605001-mRNA-1">
    <property type="protein sequence ID" value="HPLM_0001605001-mRNA-1"/>
    <property type="gene ID" value="HPLM_0001605001"/>
</dbReference>
<protein>
    <submittedName>
        <fullName evidence="4">Restriction endonuclease subunit S</fullName>
    </submittedName>
</protein>
<evidence type="ECO:0000313" key="2">
    <source>
        <dbReference type="EMBL" id="VDO58648.1"/>
    </source>
</evidence>
<dbReference type="AlphaFoldDB" id="A0A0N4WWC6"/>
<dbReference type="InterPro" id="IPR055352">
    <property type="entry name" value="CCD_aECM"/>
</dbReference>
<dbReference type="Proteomes" id="UP000268014">
    <property type="component" value="Unassembled WGS sequence"/>
</dbReference>
<organism evidence="4">
    <name type="scientific">Haemonchus placei</name>
    <name type="common">Barber's pole worm</name>
    <dbReference type="NCBI Taxonomy" id="6290"/>
    <lineage>
        <taxon>Eukaryota</taxon>
        <taxon>Metazoa</taxon>
        <taxon>Ecdysozoa</taxon>
        <taxon>Nematoda</taxon>
        <taxon>Chromadorea</taxon>
        <taxon>Rhabditida</taxon>
        <taxon>Rhabditina</taxon>
        <taxon>Rhabditomorpha</taxon>
        <taxon>Strongyloidea</taxon>
        <taxon>Trichostrongylidae</taxon>
        <taxon>Haemonchus</taxon>
    </lineage>
</organism>
<reference evidence="2 3" key="2">
    <citation type="submission" date="2018-11" db="EMBL/GenBank/DDBJ databases">
        <authorList>
            <consortium name="Pathogen Informatics"/>
        </authorList>
    </citation>
    <scope>NUCLEOTIDE SEQUENCE [LARGE SCALE GENOMIC DNA]</scope>
    <source>
        <strain evidence="2 3">MHpl1</strain>
    </source>
</reference>
<feature type="domain" description="aECM cysteine-cradle" evidence="1">
    <location>
        <begin position="39"/>
        <end position="90"/>
    </location>
</feature>
<accession>A0A0N4WWC6</accession>
<name>A0A0N4WWC6_HAEPC</name>
<dbReference type="Pfam" id="PF23626">
    <property type="entry name" value="CCD_aECM"/>
    <property type="match status" value="1"/>
</dbReference>
<evidence type="ECO:0000259" key="1">
    <source>
        <dbReference type="Pfam" id="PF23626"/>
    </source>
</evidence>
<gene>
    <name evidence="2" type="ORF">HPLM_LOCUS16042</name>
</gene>
<sequence length="104" mass="12408">IIIQKASASQVIGHAIDDEYLKAYYEQYYNEWYSSEQLNKICADIKKATQDYGIRNPKSFALENCPLIQMYYKNIIRETIQHYFDLQRKFKGRGLRNQKLVTNF</sequence>
<proteinExistence type="predicted"/>
<evidence type="ECO:0000313" key="3">
    <source>
        <dbReference type="Proteomes" id="UP000268014"/>
    </source>
</evidence>
<dbReference type="OrthoDB" id="5861617at2759"/>
<reference evidence="4" key="1">
    <citation type="submission" date="2017-02" db="UniProtKB">
        <authorList>
            <consortium name="WormBaseParasite"/>
        </authorList>
    </citation>
    <scope>IDENTIFICATION</scope>
</reference>
<evidence type="ECO:0000313" key="4">
    <source>
        <dbReference type="WBParaSite" id="HPLM_0001605001-mRNA-1"/>
    </source>
</evidence>
<dbReference type="EMBL" id="UZAF01019244">
    <property type="protein sequence ID" value="VDO58648.1"/>
    <property type="molecule type" value="Genomic_DNA"/>
</dbReference>